<accession>A0A3M7SFI1</accession>
<dbReference type="AlphaFoldDB" id="A0A3M7SFI1"/>
<evidence type="ECO:0000313" key="1">
    <source>
        <dbReference type="EMBL" id="RNA34435.1"/>
    </source>
</evidence>
<comment type="caution">
    <text evidence="1">The sequence shown here is derived from an EMBL/GenBank/DDBJ whole genome shotgun (WGS) entry which is preliminary data.</text>
</comment>
<name>A0A3M7SFI1_BRAPC</name>
<keyword evidence="2" id="KW-1185">Reference proteome</keyword>
<proteinExistence type="predicted"/>
<evidence type="ECO:0000313" key="2">
    <source>
        <dbReference type="Proteomes" id="UP000276133"/>
    </source>
</evidence>
<gene>
    <name evidence="1" type="ORF">BpHYR1_000904</name>
</gene>
<protein>
    <submittedName>
        <fullName evidence="1">Uncharacterized protein</fullName>
    </submittedName>
</protein>
<organism evidence="1 2">
    <name type="scientific">Brachionus plicatilis</name>
    <name type="common">Marine rotifer</name>
    <name type="synonym">Brachionus muelleri</name>
    <dbReference type="NCBI Taxonomy" id="10195"/>
    <lineage>
        <taxon>Eukaryota</taxon>
        <taxon>Metazoa</taxon>
        <taxon>Spiralia</taxon>
        <taxon>Gnathifera</taxon>
        <taxon>Rotifera</taxon>
        <taxon>Eurotatoria</taxon>
        <taxon>Monogononta</taxon>
        <taxon>Pseudotrocha</taxon>
        <taxon>Ploima</taxon>
        <taxon>Brachionidae</taxon>
        <taxon>Brachionus</taxon>
    </lineage>
</organism>
<dbReference type="EMBL" id="REGN01001483">
    <property type="protein sequence ID" value="RNA34435.1"/>
    <property type="molecule type" value="Genomic_DNA"/>
</dbReference>
<sequence length="61" mass="7204">MRSQMILGTTNDSREKNFYLLSKKSIKVQSNSKNTIRDKPLVEPVKFRVLKDLVYEFQVKN</sequence>
<dbReference type="Proteomes" id="UP000276133">
    <property type="component" value="Unassembled WGS sequence"/>
</dbReference>
<reference evidence="1 2" key="1">
    <citation type="journal article" date="2018" name="Sci. Rep.">
        <title>Genomic signatures of local adaptation to the degree of environmental predictability in rotifers.</title>
        <authorList>
            <person name="Franch-Gras L."/>
            <person name="Hahn C."/>
            <person name="Garcia-Roger E.M."/>
            <person name="Carmona M.J."/>
            <person name="Serra M."/>
            <person name="Gomez A."/>
        </authorList>
    </citation>
    <scope>NUCLEOTIDE SEQUENCE [LARGE SCALE GENOMIC DNA]</scope>
    <source>
        <strain evidence="1">HYR1</strain>
    </source>
</reference>